<comment type="caution">
    <text evidence="2">The sequence shown here is derived from an EMBL/GenBank/DDBJ whole genome shotgun (WGS) entry which is preliminary data.</text>
</comment>
<dbReference type="GO" id="GO:0004519">
    <property type="term" value="F:endonuclease activity"/>
    <property type="evidence" value="ECO:0007669"/>
    <property type="project" value="InterPro"/>
</dbReference>
<dbReference type="InterPro" id="IPR004860">
    <property type="entry name" value="LAGLIDADG_dom"/>
</dbReference>
<accession>A0A1F8EBW0</accession>
<dbReference type="Pfam" id="PF14528">
    <property type="entry name" value="LAGLIDADG_3"/>
    <property type="match status" value="1"/>
</dbReference>
<dbReference type="AlphaFoldDB" id="A0A1F8EBW0"/>
<feature type="domain" description="Homing endonuclease LAGLIDADG" evidence="1">
    <location>
        <begin position="14"/>
        <end position="77"/>
    </location>
</feature>
<sequence>MVNRLSKIKVEWSPKFAYVMGLITTDGCLCNDGRHIDFTSKDKELVLKFRECLGSKNKIGVKYRGNDKYQKTKCFRIQLGDVNFYEFLLSIGLSPRKSKTLDKLSIPQQYFWHFLRGCIDGDGSIGIFKHPESAQPQLRVRLYSASPKFLEWIKDSISANSDLKGGWIEEMGKCRVCKLVFAKDDSIKLFKLIYNNSEFYLDRKYQIARQFI</sequence>
<evidence type="ECO:0000313" key="3">
    <source>
        <dbReference type="Proteomes" id="UP000176893"/>
    </source>
</evidence>
<dbReference type="SUPFAM" id="SSF55608">
    <property type="entry name" value="Homing endonucleases"/>
    <property type="match status" value="2"/>
</dbReference>
<evidence type="ECO:0000313" key="2">
    <source>
        <dbReference type="EMBL" id="OGM98293.1"/>
    </source>
</evidence>
<reference evidence="2 3" key="1">
    <citation type="journal article" date="2016" name="Nat. Commun.">
        <title>Thousands of microbial genomes shed light on interconnected biogeochemical processes in an aquifer system.</title>
        <authorList>
            <person name="Anantharaman K."/>
            <person name="Brown C.T."/>
            <person name="Hug L.A."/>
            <person name="Sharon I."/>
            <person name="Castelle C.J."/>
            <person name="Probst A.J."/>
            <person name="Thomas B.C."/>
            <person name="Singh A."/>
            <person name="Wilkins M.J."/>
            <person name="Karaoz U."/>
            <person name="Brodie E.L."/>
            <person name="Williams K.H."/>
            <person name="Hubbard S.S."/>
            <person name="Banfield J.F."/>
        </authorList>
    </citation>
    <scope>NUCLEOTIDE SEQUENCE [LARGE SCALE GENOMIC DNA]</scope>
</reference>
<dbReference type="Gene3D" id="3.10.28.10">
    <property type="entry name" value="Homing endonucleases"/>
    <property type="match status" value="1"/>
</dbReference>
<protein>
    <recommendedName>
        <fullName evidence="1">Homing endonuclease LAGLIDADG domain-containing protein</fullName>
    </recommendedName>
</protein>
<dbReference type="EMBL" id="MGJB01000017">
    <property type="protein sequence ID" value="OGM98293.1"/>
    <property type="molecule type" value="Genomic_DNA"/>
</dbReference>
<proteinExistence type="predicted"/>
<gene>
    <name evidence="2" type="ORF">A2649_03335</name>
</gene>
<dbReference type="STRING" id="1802661.A2649_03335"/>
<dbReference type="Proteomes" id="UP000176893">
    <property type="component" value="Unassembled WGS sequence"/>
</dbReference>
<evidence type="ECO:0000259" key="1">
    <source>
        <dbReference type="Pfam" id="PF14528"/>
    </source>
</evidence>
<dbReference type="InterPro" id="IPR027434">
    <property type="entry name" value="Homing_endonucl"/>
</dbReference>
<name>A0A1F8EBW0_9BACT</name>
<organism evidence="2 3">
    <name type="scientific">Candidatus Yanofskybacteria bacterium RIFCSPHIGHO2_01_FULL_41_26</name>
    <dbReference type="NCBI Taxonomy" id="1802661"/>
    <lineage>
        <taxon>Bacteria</taxon>
        <taxon>Candidatus Yanofskyibacteriota</taxon>
    </lineage>
</organism>